<dbReference type="VEuPathDB" id="FungiDB:HZS61_002478"/>
<dbReference type="VEuPathDB" id="FungiDB:FOC1_g10001484"/>
<feature type="domain" description="PiggyBac transposable element-derived protein" evidence="1">
    <location>
        <begin position="1"/>
        <end position="285"/>
    </location>
</feature>
<organism evidence="2 3">
    <name type="scientific">Fusarium oxysporum</name>
    <name type="common">Fusarium vascular wilt</name>
    <dbReference type="NCBI Taxonomy" id="5507"/>
    <lineage>
        <taxon>Eukaryota</taxon>
        <taxon>Fungi</taxon>
        <taxon>Dikarya</taxon>
        <taxon>Ascomycota</taxon>
        <taxon>Pezizomycotina</taxon>
        <taxon>Sordariomycetes</taxon>
        <taxon>Hypocreomycetidae</taxon>
        <taxon>Hypocreales</taxon>
        <taxon>Nectriaceae</taxon>
        <taxon>Fusarium</taxon>
        <taxon>Fusarium oxysporum species complex</taxon>
    </lineage>
</organism>
<reference evidence="3" key="1">
    <citation type="submission" date="2016-09" db="EMBL/GenBank/DDBJ databases">
        <authorList>
            <person name="Guldener U."/>
        </authorList>
    </citation>
    <scope>NUCLEOTIDE SEQUENCE [LARGE SCALE GENOMIC DNA]</scope>
    <source>
        <strain evidence="3">V64-1</strain>
    </source>
</reference>
<dbReference type="Pfam" id="PF13843">
    <property type="entry name" value="DDE_Tnp_1_7"/>
    <property type="match status" value="1"/>
</dbReference>
<dbReference type="InterPro" id="IPR029526">
    <property type="entry name" value="PGBD"/>
</dbReference>
<evidence type="ECO:0000313" key="3">
    <source>
        <dbReference type="Proteomes" id="UP000219369"/>
    </source>
</evidence>
<evidence type="ECO:0000313" key="2">
    <source>
        <dbReference type="EMBL" id="SCO92445.1"/>
    </source>
</evidence>
<dbReference type="VEuPathDB" id="FungiDB:FOZG_18394"/>
<dbReference type="PANTHER" id="PTHR46599">
    <property type="entry name" value="PIGGYBAC TRANSPOSABLE ELEMENT-DERIVED PROTEIN 4"/>
    <property type="match status" value="1"/>
</dbReference>
<dbReference type="PANTHER" id="PTHR46599:SF3">
    <property type="entry name" value="PIGGYBAC TRANSPOSABLE ELEMENT-DERIVED PROTEIN 4"/>
    <property type="match status" value="1"/>
</dbReference>
<sequence>MPLWRFEIISRYIRTFDHTLLDLGNEEDLPEAFQTAEPWSDLIQKVSAQLYIPGNNVTVDECMVPFTGRSKDTTLVKNKPTPVGFKVWVIAQNGLFIRWLWHVKATPYTAIIVELLKKKPAAEPQQGKKRKGRPKESVALSSTAGVVIHLINMLPKQTYHVFMDNLFSSPNLFRALREAGHGPTGTARPNCGITKELKLAKGSIRQVAQIAWKDNSLVLFLSTVYSGADDQRTLKRRKKPADKGAQSKPIHETFGNAVIKVIPIPTVSASYNDEMNHVDRGDQIRS</sequence>
<dbReference type="Proteomes" id="UP000219369">
    <property type="component" value="Unassembled WGS sequence"/>
</dbReference>
<dbReference type="EMBL" id="FMJY01000011">
    <property type="protein sequence ID" value="SCO92445.1"/>
    <property type="molecule type" value="Genomic_DNA"/>
</dbReference>
<protein>
    <recommendedName>
        <fullName evidence="1">PiggyBac transposable element-derived protein domain-containing protein</fullName>
    </recommendedName>
</protein>
<name>A0A2H3TXT4_FUSOX</name>
<accession>A0A2H3TXT4</accession>
<evidence type="ECO:0000259" key="1">
    <source>
        <dbReference type="Pfam" id="PF13843"/>
    </source>
</evidence>
<proteinExistence type="predicted"/>
<dbReference type="VEuPathDB" id="FungiDB:FOMG_17655"/>
<dbReference type="OrthoDB" id="5152962at2759"/>
<gene>
    <name evidence="2" type="ORF">FRV6_16573</name>
</gene>
<dbReference type="VEuPathDB" id="FungiDB:FOXG_16346"/>
<dbReference type="AlphaFoldDB" id="A0A2H3TXT4"/>